<feature type="domain" description="BTB" evidence="2">
    <location>
        <begin position="33"/>
        <end position="102"/>
    </location>
</feature>
<protein>
    <submittedName>
        <fullName evidence="3">BTB/POZ domain-containing protein</fullName>
    </submittedName>
</protein>
<evidence type="ECO:0000313" key="3">
    <source>
        <dbReference type="EMBL" id="USW54847.1"/>
    </source>
</evidence>
<evidence type="ECO:0000259" key="2">
    <source>
        <dbReference type="PROSITE" id="PS50097"/>
    </source>
</evidence>
<dbReference type="EMBL" id="CP099423">
    <property type="protein sequence ID" value="USW54847.1"/>
    <property type="molecule type" value="Genomic_DNA"/>
</dbReference>
<dbReference type="PROSITE" id="PS50097">
    <property type="entry name" value="BTB"/>
    <property type="match status" value="1"/>
</dbReference>
<organism evidence="3 4">
    <name type="scientific">Septoria linicola</name>
    <dbReference type="NCBI Taxonomy" id="215465"/>
    <lineage>
        <taxon>Eukaryota</taxon>
        <taxon>Fungi</taxon>
        <taxon>Dikarya</taxon>
        <taxon>Ascomycota</taxon>
        <taxon>Pezizomycotina</taxon>
        <taxon>Dothideomycetes</taxon>
        <taxon>Dothideomycetidae</taxon>
        <taxon>Mycosphaerellales</taxon>
        <taxon>Mycosphaerellaceae</taxon>
        <taxon>Septoria</taxon>
    </lineage>
</organism>
<feature type="compositionally biased region" description="Polar residues" evidence="1">
    <location>
        <begin position="1"/>
        <end position="16"/>
    </location>
</feature>
<feature type="region of interest" description="Disordered" evidence="1">
    <location>
        <begin position="1"/>
        <end position="24"/>
    </location>
</feature>
<dbReference type="Gene3D" id="3.30.710.10">
    <property type="entry name" value="Potassium Channel Kv1.1, Chain A"/>
    <property type="match status" value="1"/>
</dbReference>
<dbReference type="PANTHER" id="PTHR47843:SF2">
    <property type="entry name" value="BTB DOMAIN-CONTAINING PROTEIN"/>
    <property type="match status" value="1"/>
</dbReference>
<sequence length="243" mass="27062">MSTADTARTAANSTSHLWDKAPPTSEAEDYSIVPVVVEVGQSATLFYLTETRLRAFSKFFDTALKKEWLEGQQRKVPLPDEDPELFNVYANWIMTGKLFVEDESGVPGGQGKVRQKLVDLYILGDKLLDTDFKDRVTDALASVFVVRCDNTHRMLGTAQRDKAYAHTTSGASLRRMIVGQLAAVSNTQDLISEDDTKILLLDVALELTKSRARNVAAFKSEVEACAFHEHVPGSENCYRSRRV</sequence>
<proteinExistence type="predicted"/>
<accession>A0A9Q9AS92</accession>
<name>A0A9Q9AS92_9PEZI</name>
<dbReference type="Proteomes" id="UP001056384">
    <property type="component" value="Chromosome 6"/>
</dbReference>
<dbReference type="SUPFAM" id="SSF54695">
    <property type="entry name" value="POZ domain"/>
    <property type="match status" value="1"/>
</dbReference>
<dbReference type="PANTHER" id="PTHR47843">
    <property type="entry name" value="BTB DOMAIN-CONTAINING PROTEIN-RELATED"/>
    <property type="match status" value="1"/>
</dbReference>
<dbReference type="InterPro" id="IPR011333">
    <property type="entry name" value="SKP1/BTB/POZ_sf"/>
</dbReference>
<dbReference type="InterPro" id="IPR000210">
    <property type="entry name" value="BTB/POZ_dom"/>
</dbReference>
<evidence type="ECO:0000256" key="1">
    <source>
        <dbReference type="SAM" id="MobiDB-lite"/>
    </source>
</evidence>
<gene>
    <name evidence="3" type="ORF">Slin15195_G081660</name>
</gene>
<dbReference type="CDD" id="cd18186">
    <property type="entry name" value="BTB_POZ_ZBTB_KLHL-like"/>
    <property type="match status" value="1"/>
</dbReference>
<dbReference type="AlphaFoldDB" id="A0A9Q9AS92"/>
<keyword evidence="4" id="KW-1185">Reference proteome</keyword>
<reference evidence="3" key="1">
    <citation type="submission" date="2022-06" db="EMBL/GenBank/DDBJ databases">
        <title>Complete genome sequences of two strains of the flax pathogen Septoria linicola.</title>
        <authorList>
            <person name="Lapalu N."/>
            <person name="Simon A."/>
            <person name="Demenou B."/>
            <person name="Paumier D."/>
            <person name="Guillot M.-P."/>
            <person name="Gout L."/>
            <person name="Valade R."/>
        </authorList>
    </citation>
    <scope>NUCLEOTIDE SEQUENCE</scope>
    <source>
        <strain evidence="3">SE15195</strain>
    </source>
</reference>
<evidence type="ECO:0000313" key="4">
    <source>
        <dbReference type="Proteomes" id="UP001056384"/>
    </source>
</evidence>